<dbReference type="PANTHER" id="PTHR30121">
    <property type="entry name" value="UNCHARACTERIZED PROTEIN YJGR-RELATED"/>
    <property type="match status" value="1"/>
</dbReference>
<reference evidence="2 3" key="1">
    <citation type="submission" date="2020-08" db="EMBL/GenBank/DDBJ databases">
        <title>Sequencing the genomes of 1000 actinobacteria strains.</title>
        <authorList>
            <person name="Klenk H.-P."/>
        </authorList>
    </citation>
    <scope>NUCLEOTIDE SEQUENCE [LARGE SCALE GENOMIC DNA]</scope>
    <source>
        <strain evidence="2 3">DSM 102030</strain>
    </source>
</reference>
<name>A0A7W7W4Q4_9ACTN</name>
<comment type="caution">
    <text evidence="2">The sequence shown here is derived from an EMBL/GenBank/DDBJ whole genome shotgun (WGS) entry which is preliminary data.</text>
</comment>
<dbReference type="RefSeq" id="WP_184582468.1">
    <property type="nucleotide sequence ID" value="NZ_JACHJT010000001.1"/>
</dbReference>
<dbReference type="SUPFAM" id="SSF52540">
    <property type="entry name" value="P-loop containing nucleoside triphosphate hydrolases"/>
    <property type="match status" value="1"/>
</dbReference>
<proteinExistence type="predicted"/>
<dbReference type="Gene3D" id="1.10.8.730">
    <property type="match status" value="1"/>
</dbReference>
<dbReference type="Gene3D" id="3.40.50.300">
    <property type="entry name" value="P-loop containing nucleotide triphosphate hydrolases"/>
    <property type="match status" value="1"/>
</dbReference>
<feature type="domain" description="TraG P-loop" evidence="1">
    <location>
        <begin position="239"/>
        <end position="543"/>
    </location>
</feature>
<protein>
    <submittedName>
        <fullName evidence="2">Type IV secretory pathway VirB4 component</fullName>
    </submittedName>
</protein>
<dbReference type="AlphaFoldDB" id="A0A7W7W4Q4"/>
<dbReference type="InterPro" id="IPR027417">
    <property type="entry name" value="P-loop_NTPase"/>
</dbReference>
<organism evidence="2 3">
    <name type="scientific">Lipingzhangella halophila</name>
    <dbReference type="NCBI Taxonomy" id="1783352"/>
    <lineage>
        <taxon>Bacteria</taxon>
        <taxon>Bacillati</taxon>
        <taxon>Actinomycetota</taxon>
        <taxon>Actinomycetes</taxon>
        <taxon>Streptosporangiales</taxon>
        <taxon>Nocardiopsidaceae</taxon>
        <taxon>Lipingzhangella</taxon>
    </lineage>
</organism>
<evidence type="ECO:0000259" key="1">
    <source>
        <dbReference type="Pfam" id="PF19044"/>
    </source>
</evidence>
<sequence>MIARLRTLLARSFASEQGSTALAGPAIEIGPRQLTVDDTYSQTLIVTGYPRDVTPGWAMALLAYPGRIDVALHIEPVDSALASTQLRKRRARLESSWRLDAYQGRVEDPHRAAAVEDAADLAQRVATAQARLFKLAVYVTVHASTEADLAAEVEHVRTLASSMMIDTVPATFRALEGWIATLPLGTDPVRVRRTMDTDAIATMMPIASPDLVADLGASAVVYGENTHSAGLVMWDRFNGDLDNHNAVILARSGAGKSYLAKLEILRLLLVGVEIAIIDPDDEYARLAQAVGGTCIPLGTPHGRINPFDLAHGDDALTTRALFLHTLVATMVGELSAEETAALDRAIIATYAAAGITTDDRTWHRDAPHMANLLETLTAAEDPAATSLVTRLQPYVHGSHARLFDGPTSAGMGSHLTVISLRDVPDELKTVGILLALDALWRTVTNPHDRRPRMIAVDEAWAVLQSDVGARYLYRLAKSLRKHWAGLTVITQDVGDVLSTDLGRAVVSNAATQILLKQGPQNLDAAAEAFGLSEGERQVVATAQRGEALLVSGHQRVGFRALASPEEHRLITTNPAELAEDSEVGE</sequence>
<gene>
    <name evidence="2" type="ORF">F4561_005242</name>
</gene>
<accession>A0A7W7W4Q4</accession>
<evidence type="ECO:0000313" key="2">
    <source>
        <dbReference type="EMBL" id="MBB4934422.1"/>
    </source>
</evidence>
<dbReference type="InterPro" id="IPR043964">
    <property type="entry name" value="P-loop_TraG"/>
</dbReference>
<dbReference type="Pfam" id="PF19044">
    <property type="entry name" value="P-loop_TraG"/>
    <property type="match status" value="1"/>
</dbReference>
<dbReference type="Proteomes" id="UP000523007">
    <property type="component" value="Unassembled WGS sequence"/>
</dbReference>
<dbReference type="EMBL" id="JACHJT010000001">
    <property type="protein sequence ID" value="MBB4934422.1"/>
    <property type="molecule type" value="Genomic_DNA"/>
</dbReference>
<keyword evidence="3" id="KW-1185">Reference proteome</keyword>
<dbReference type="PANTHER" id="PTHR30121:SF6">
    <property type="entry name" value="SLR6007 PROTEIN"/>
    <property type="match status" value="1"/>
</dbReference>
<dbReference type="InterPro" id="IPR051162">
    <property type="entry name" value="T4SS_component"/>
</dbReference>
<evidence type="ECO:0000313" key="3">
    <source>
        <dbReference type="Proteomes" id="UP000523007"/>
    </source>
</evidence>